<feature type="domain" description="O-antigen ligase-related" evidence="6">
    <location>
        <begin position="246"/>
        <end position="393"/>
    </location>
</feature>
<dbReference type="GO" id="GO:0016020">
    <property type="term" value="C:membrane"/>
    <property type="evidence" value="ECO:0007669"/>
    <property type="project" value="UniProtKB-SubCell"/>
</dbReference>
<dbReference type="RefSeq" id="WP_055684154.1">
    <property type="nucleotide sequence ID" value="NZ_CANMUL010000014.1"/>
</dbReference>
<keyword evidence="7" id="KW-0436">Ligase</keyword>
<protein>
    <submittedName>
        <fullName evidence="7">Putative O-glycosylation ligase, exosortase A-associated</fullName>
    </submittedName>
</protein>
<reference evidence="7 8" key="1">
    <citation type="submission" date="2015-07" db="EMBL/GenBank/DDBJ databases">
        <authorList>
            <person name="Noorani M."/>
        </authorList>
    </citation>
    <scope>NUCLEOTIDE SEQUENCE [LARGE SCALE GENOMIC DNA]</scope>
    <source>
        <strain evidence="7 8">CECT 5088</strain>
    </source>
</reference>
<evidence type="ECO:0000256" key="3">
    <source>
        <dbReference type="ARBA" id="ARBA00022989"/>
    </source>
</evidence>
<evidence type="ECO:0000259" key="6">
    <source>
        <dbReference type="Pfam" id="PF04932"/>
    </source>
</evidence>
<evidence type="ECO:0000256" key="4">
    <source>
        <dbReference type="ARBA" id="ARBA00023136"/>
    </source>
</evidence>
<feature type="transmembrane region" description="Helical" evidence="5">
    <location>
        <begin position="248"/>
        <end position="276"/>
    </location>
</feature>
<keyword evidence="2 5" id="KW-0812">Transmembrane</keyword>
<dbReference type="STRING" id="282197.SAMN04488517_1176"/>
<organism evidence="7 8">
    <name type="scientific">Jannaschia rubra</name>
    <dbReference type="NCBI Taxonomy" id="282197"/>
    <lineage>
        <taxon>Bacteria</taxon>
        <taxon>Pseudomonadati</taxon>
        <taxon>Pseudomonadota</taxon>
        <taxon>Alphaproteobacteria</taxon>
        <taxon>Rhodobacterales</taxon>
        <taxon>Roseobacteraceae</taxon>
        <taxon>Jannaschia</taxon>
    </lineage>
</organism>
<dbReference type="AlphaFoldDB" id="A0A0M6XUG4"/>
<dbReference type="Pfam" id="PF04932">
    <property type="entry name" value="Wzy_C"/>
    <property type="match status" value="1"/>
</dbReference>
<feature type="transmembrane region" description="Helical" evidence="5">
    <location>
        <begin position="381"/>
        <end position="403"/>
    </location>
</feature>
<evidence type="ECO:0000313" key="8">
    <source>
        <dbReference type="Proteomes" id="UP000048908"/>
    </source>
</evidence>
<proteinExistence type="predicted"/>
<name>A0A0M6XUG4_9RHOB</name>
<feature type="transmembrane region" description="Helical" evidence="5">
    <location>
        <begin position="133"/>
        <end position="157"/>
    </location>
</feature>
<feature type="transmembrane region" description="Helical" evidence="5">
    <location>
        <begin position="217"/>
        <end position="236"/>
    </location>
</feature>
<feature type="transmembrane region" description="Helical" evidence="5">
    <location>
        <begin position="108"/>
        <end position="126"/>
    </location>
</feature>
<sequence>MTGFLRFMPVTLAFAGLAALAVVVAGGATNPVAALALPVLLLAVLLLFAQPFLGALALAVFSHLDAIEKLLFGFLPTSAFKLIAAGTALMILLQAVRLRDSIHAWQRNPVTVCAVTFTMMAAVCLVGADNRTLALDAVTTLISLGLLFTIVMVLADTRAKVEILVWTLVATSLVSSLILLAEIALGTTLVAQSEAATTARTAEGFQRSSGGSDYNPTTAASMLLAGVAFALVHMLATPRLRRTMLAVVVLGTAAIVLSFARSAFVAYGVVVILLVWRHRRSRFLPVAMILAGVGVIAAIPFIPAEYFERLGSIFGDGSGRDWTLGRRMTYNLIGVDLFLKNPLFGVGPGNFIHHFTDPDYRYLPGRTLLGRELHNMYLSVLVQYGLLGALPFFAMLGYAFACVRNVCRNPADDRMHAMALALAYGFGAYLMASLFLPNEYTKYTWLLPALCAALDRVNTRELAR</sequence>
<dbReference type="InterPro" id="IPR007016">
    <property type="entry name" value="O-antigen_ligase-rel_domated"/>
</dbReference>
<keyword evidence="4 5" id="KW-0472">Membrane</keyword>
<dbReference type="EMBL" id="CXPG01000026">
    <property type="protein sequence ID" value="CTQ34789.1"/>
    <property type="molecule type" value="Genomic_DNA"/>
</dbReference>
<feature type="transmembrane region" description="Helical" evidence="5">
    <location>
        <begin position="163"/>
        <end position="185"/>
    </location>
</feature>
<keyword evidence="3 5" id="KW-1133">Transmembrane helix</keyword>
<comment type="subcellular location">
    <subcellularLocation>
        <location evidence="1">Membrane</location>
        <topology evidence="1">Multi-pass membrane protein</topology>
    </subcellularLocation>
</comment>
<gene>
    <name evidence="7" type="ORF">JAN5088_03585</name>
</gene>
<accession>A0A0M6XUG4</accession>
<evidence type="ECO:0000256" key="5">
    <source>
        <dbReference type="SAM" id="Phobius"/>
    </source>
</evidence>
<dbReference type="GO" id="GO:0016874">
    <property type="term" value="F:ligase activity"/>
    <property type="evidence" value="ECO:0007669"/>
    <property type="project" value="UniProtKB-KW"/>
</dbReference>
<dbReference type="Proteomes" id="UP000048908">
    <property type="component" value="Unassembled WGS sequence"/>
</dbReference>
<dbReference type="PANTHER" id="PTHR37422:SF13">
    <property type="entry name" value="LIPOPOLYSACCHARIDE BIOSYNTHESIS PROTEIN PA4999-RELATED"/>
    <property type="match status" value="1"/>
</dbReference>
<keyword evidence="8" id="KW-1185">Reference proteome</keyword>
<feature type="transmembrane region" description="Helical" evidence="5">
    <location>
        <begin position="415"/>
        <end position="436"/>
    </location>
</feature>
<feature type="transmembrane region" description="Helical" evidence="5">
    <location>
        <begin position="283"/>
        <end position="302"/>
    </location>
</feature>
<feature type="transmembrane region" description="Helical" evidence="5">
    <location>
        <begin position="70"/>
        <end position="96"/>
    </location>
</feature>
<dbReference type="PANTHER" id="PTHR37422">
    <property type="entry name" value="TEICHURONIC ACID BIOSYNTHESIS PROTEIN TUAE"/>
    <property type="match status" value="1"/>
</dbReference>
<evidence type="ECO:0000313" key="7">
    <source>
        <dbReference type="EMBL" id="CTQ34789.1"/>
    </source>
</evidence>
<feature type="transmembrane region" description="Helical" evidence="5">
    <location>
        <begin position="35"/>
        <end position="58"/>
    </location>
</feature>
<evidence type="ECO:0000256" key="1">
    <source>
        <dbReference type="ARBA" id="ARBA00004141"/>
    </source>
</evidence>
<dbReference type="InterPro" id="IPR051533">
    <property type="entry name" value="WaaL-like"/>
</dbReference>
<evidence type="ECO:0000256" key="2">
    <source>
        <dbReference type="ARBA" id="ARBA00022692"/>
    </source>
</evidence>